<evidence type="ECO:0000313" key="2">
    <source>
        <dbReference type="EMBL" id="MXQ53708.1"/>
    </source>
</evidence>
<evidence type="ECO:0000313" key="3">
    <source>
        <dbReference type="Proteomes" id="UP000430692"/>
    </source>
</evidence>
<comment type="caution">
    <text evidence="2">The sequence shown here is derived from an EMBL/GenBank/DDBJ whole genome shotgun (WGS) entry which is preliminary data.</text>
</comment>
<feature type="domain" description="VOC" evidence="1">
    <location>
        <begin position="11"/>
        <end position="151"/>
    </location>
</feature>
<dbReference type="InterPro" id="IPR004360">
    <property type="entry name" value="Glyas_Fos-R_dOase_dom"/>
</dbReference>
<dbReference type="EMBL" id="WUUL01000004">
    <property type="protein sequence ID" value="MXQ53708.1"/>
    <property type="molecule type" value="Genomic_DNA"/>
</dbReference>
<dbReference type="AlphaFoldDB" id="A0A6I4VT93"/>
<dbReference type="SUPFAM" id="SSF54593">
    <property type="entry name" value="Glyoxalase/Bleomycin resistance protein/Dihydroxybiphenyl dioxygenase"/>
    <property type="match status" value="1"/>
</dbReference>
<evidence type="ECO:0000259" key="1">
    <source>
        <dbReference type="PROSITE" id="PS51819"/>
    </source>
</evidence>
<accession>A0A6I4VT93</accession>
<dbReference type="Pfam" id="PF00903">
    <property type="entry name" value="Glyoxalase"/>
    <property type="match status" value="1"/>
</dbReference>
<dbReference type="RefSeq" id="WP_160801060.1">
    <property type="nucleotide sequence ID" value="NZ_WUUL01000004.1"/>
</dbReference>
<gene>
    <name evidence="2" type="ORF">GSM42_08205</name>
</gene>
<dbReference type="Proteomes" id="UP000430692">
    <property type="component" value="Unassembled WGS sequence"/>
</dbReference>
<organism evidence="2 3">
    <name type="scientific">Shimazuella alba</name>
    <dbReference type="NCBI Taxonomy" id="2690964"/>
    <lineage>
        <taxon>Bacteria</taxon>
        <taxon>Bacillati</taxon>
        <taxon>Bacillota</taxon>
        <taxon>Bacilli</taxon>
        <taxon>Bacillales</taxon>
        <taxon>Thermoactinomycetaceae</taxon>
        <taxon>Shimazuella</taxon>
    </lineage>
</organism>
<keyword evidence="3" id="KW-1185">Reference proteome</keyword>
<name>A0A6I4VT93_9BACL</name>
<dbReference type="Gene3D" id="3.10.180.10">
    <property type="entry name" value="2,3-Dihydroxybiphenyl 1,2-Dioxygenase, domain 1"/>
    <property type="match status" value="1"/>
</dbReference>
<sequence>MNQSKKFPWGGFHHIAIVTPDLDTTIHFYQDILGMEIGKIYPAKGGRGRHGFIKPGICDGLGLHFFENPHARIVSFPEGTLHPESLQTNSFVDGVLQHIAFSLPDEESALVLRERLLKNEVEMTDIYEIESLKDMIFIDKTNGILLEAIWPSK</sequence>
<protein>
    <submittedName>
        <fullName evidence="2">VOC family protein</fullName>
    </submittedName>
</protein>
<dbReference type="PROSITE" id="PS51819">
    <property type="entry name" value="VOC"/>
    <property type="match status" value="1"/>
</dbReference>
<reference evidence="2 3" key="1">
    <citation type="submission" date="2019-12" db="EMBL/GenBank/DDBJ databases">
        <title>Whole-genome analyses of novel actinobacteria.</title>
        <authorList>
            <person name="Sahin N."/>
            <person name="Saygin H."/>
        </authorList>
    </citation>
    <scope>NUCLEOTIDE SEQUENCE [LARGE SCALE GENOMIC DNA]</scope>
    <source>
        <strain evidence="2 3">KC615</strain>
    </source>
</reference>
<dbReference type="InterPro" id="IPR029068">
    <property type="entry name" value="Glyas_Bleomycin-R_OHBP_Dase"/>
</dbReference>
<dbReference type="InterPro" id="IPR037523">
    <property type="entry name" value="VOC_core"/>
</dbReference>
<proteinExistence type="predicted"/>